<dbReference type="Proteomes" id="UP001150581">
    <property type="component" value="Unassembled WGS sequence"/>
</dbReference>
<sequence>MRPTQFALKSTKSVLARAWKPRAVDSDKAVLTFGKRHPELFTSQIILSDGSSFRVRSTAPREQVKINKDTRSHPLWNPQSGQQIEDEGGYLSSFQKKFQGFEGSSNFTFADDAEKAKEQMGTNAMMMKKRAASTKK</sequence>
<evidence type="ECO:0000313" key="2">
    <source>
        <dbReference type="Proteomes" id="UP001150581"/>
    </source>
</evidence>
<name>A0ACC1IWA2_9FUNG</name>
<reference evidence="1" key="1">
    <citation type="submission" date="2022-07" db="EMBL/GenBank/DDBJ databases">
        <title>Phylogenomic reconstructions and comparative analyses of Kickxellomycotina fungi.</title>
        <authorList>
            <person name="Reynolds N.K."/>
            <person name="Stajich J.E."/>
            <person name="Barry K."/>
            <person name="Grigoriev I.V."/>
            <person name="Crous P."/>
            <person name="Smith M.E."/>
        </authorList>
    </citation>
    <scope>NUCLEOTIDE SEQUENCE</scope>
    <source>
        <strain evidence="1">Benny 63K</strain>
    </source>
</reference>
<evidence type="ECO:0000313" key="1">
    <source>
        <dbReference type="EMBL" id="KAJ1901863.1"/>
    </source>
</evidence>
<accession>A0ACC1IWA2</accession>
<dbReference type="EMBL" id="JANBPG010000013">
    <property type="protein sequence ID" value="KAJ1901863.1"/>
    <property type="molecule type" value="Genomic_DNA"/>
</dbReference>
<comment type="caution">
    <text evidence="1">The sequence shown here is derived from an EMBL/GenBank/DDBJ whole genome shotgun (WGS) entry which is preliminary data.</text>
</comment>
<protein>
    <submittedName>
        <fullName evidence="1">Uncharacterized protein</fullName>
    </submittedName>
</protein>
<proteinExistence type="predicted"/>
<gene>
    <name evidence="1" type="ORF">LPJ66_000474</name>
</gene>
<organism evidence="1 2">
    <name type="scientific">Kickxella alabastrina</name>
    <dbReference type="NCBI Taxonomy" id="61397"/>
    <lineage>
        <taxon>Eukaryota</taxon>
        <taxon>Fungi</taxon>
        <taxon>Fungi incertae sedis</taxon>
        <taxon>Zoopagomycota</taxon>
        <taxon>Kickxellomycotina</taxon>
        <taxon>Kickxellomycetes</taxon>
        <taxon>Kickxellales</taxon>
        <taxon>Kickxellaceae</taxon>
        <taxon>Kickxella</taxon>
    </lineage>
</organism>
<keyword evidence="2" id="KW-1185">Reference proteome</keyword>